<feature type="signal peptide" evidence="2">
    <location>
        <begin position="1"/>
        <end position="23"/>
    </location>
</feature>
<dbReference type="EnsemblMetazoa" id="PPA10153.1">
    <property type="protein sequence ID" value="PPA10153.1"/>
    <property type="gene ID" value="WBGene00099707"/>
</dbReference>
<feature type="compositionally biased region" description="Low complexity" evidence="1">
    <location>
        <begin position="132"/>
        <end position="168"/>
    </location>
</feature>
<accession>A0A8R1U7K7</accession>
<feature type="compositionally biased region" description="Low complexity" evidence="1">
    <location>
        <begin position="71"/>
        <end position="91"/>
    </location>
</feature>
<evidence type="ECO:0000313" key="4">
    <source>
        <dbReference type="Proteomes" id="UP000005239"/>
    </source>
</evidence>
<dbReference type="Proteomes" id="UP000005239">
    <property type="component" value="Unassembled WGS sequence"/>
</dbReference>
<evidence type="ECO:0000256" key="1">
    <source>
        <dbReference type="SAM" id="MobiDB-lite"/>
    </source>
</evidence>
<feature type="region of interest" description="Disordered" evidence="1">
    <location>
        <begin position="125"/>
        <end position="176"/>
    </location>
</feature>
<gene>
    <name evidence="3" type="primary">WBGene00099707</name>
</gene>
<feature type="region of interest" description="Disordered" evidence="1">
    <location>
        <begin position="56"/>
        <end position="109"/>
    </location>
</feature>
<proteinExistence type="predicted"/>
<sequence>MQTWSAITWWEILLLALFVIVVAISVVCVARACAVANPDSPGGRLMKRAIDWALKTRKEKRKKKPDESPLPAVTVEHPPTAAAPTTLSPVVETPVGTKSTSRSNSSGDLGFCRASAVPKAVSTPIFEPPRASPSLQQPAALPSPLLPASTQPIEKPAPAAENKPATAPSKESTLVTARQKASVKLIDKATGKVAPGVSAAELHIDDTFL</sequence>
<accession>A0A2A6B5P2</accession>
<keyword evidence="4" id="KW-1185">Reference proteome</keyword>
<evidence type="ECO:0000256" key="2">
    <source>
        <dbReference type="SAM" id="SignalP"/>
    </source>
</evidence>
<reference evidence="3" key="2">
    <citation type="submission" date="2022-06" db="UniProtKB">
        <authorList>
            <consortium name="EnsemblMetazoa"/>
        </authorList>
    </citation>
    <scope>IDENTIFICATION</scope>
    <source>
        <strain evidence="3">PS312</strain>
    </source>
</reference>
<name>A0A2A6B5P2_PRIPA</name>
<protein>
    <submittedName>
        <fullName evidence="3">Uncharacterized protein</fullName>
    </submittedName>
</protein>
<feature type="compositionally biased region" description="Polar residues" evidence="1">
    <location>
        <begin position="96"/>
        <end position="107"/>
    </location>
</feature>
<reference evidence="4" key="1">
    <citation type="journal article" date="2008" name="Nat. Genet.">
        <title>The Pristionchus pacificus genome provides a unique perspective on nematode lifestyle and parasitism.</title>
        <authorList>
            <person name="Dieterich C."/>
            <person name="Clifton S.W."/>
            <person name="Schuster L.N."/>
            <person name="Chinwalla A."/>
            <person name="Delehaunty K."/>
            <person name="Dinkelacker I."/>
            <person name="Fulton L."/>
            <person name="Fulton R."/>
            <person name="Godfrey J."/>
            <person name="Minx P."/>
            <person name="Mitreva M."/>
            <person name="Roeseler W."/>
            <person name="Tian H."/>
            <person name="Witte H."/>
            <person name="Yang S.P."/>
            <person name="Wilson R.K."/>
            <person name="Sommer R.J."/>
        </authorList>
    </citation>
    <scope>NUCLEOTIDE SEQUENCE [LARGE SCALE GENOMIC DNA]</scope>
    <source>
        <strain evidence="4">PS312</strain>
    </source>
</reference>
<evidence type="ECO:0000313" key="3">
    <source>
        <dbReference type="EnsemblMetazoa" id="PPA10153.1"/>
    </source>
</evidence>
<feature type="chain" id="PRO_5043377409" evidence="2">
    <location>
        <begin position="24"/>
        <end position="209"/>
    </location>
</feature>
<dbReference type="AlphaFoldDB" id="A0A2A6B5P2"/>
<keyword evidence="2" id="KW-0732">Signal</keyword>
<organism evidence="3 4">
    <name type="scientific">Pristionchus pacificus</name>
    <name type="common">Parasitic nematode worm</name>
    <dbReference type="NCBI Taxonomy" id="54126"/>
    <lineage>
        <taxon>Eukaryota</taxon>
        <taxon>Metazoa</taxon>
        <taxon>Ecdysozoa</taxon>
        <taxon>Nematoda</taxon>
        <taxon>Chromadorea</taxon>
        <taxon>Rhabditida</taxon>
        <taxon>Rhabditina</taxon>
        <taxon>Diplogasteromorpha</taxon>
        <taxon>Diplogasteroidea</taxon>
        <taxon>Neodiplogasteridae</taxon>
        <taxon>Pristionchus</taxon>
    </lineage>
</organism>